<feature type="compositionally biased region" description="Basic and acidic residues" evidence="1">
    <location>
        <begin position="32"/>
        <end position="50"/>
    </location>
</feature>
<evidence type="ECO:0000256" key="1">
    <source>
        <dbReference type="SAM" id="MobiDB-lite"/>
    </source>
</evidence>
<dbReference type="EMBL" id="JACVVK020000219">
    <property type="protein sequence ID" value="KAK7483876.1"/>
    <property type="molecule type" value="Genomic_DNA"/>
</dbReference>
<sequence length="50" mass="5482">RSHVLSLLKSASCESNLPSRKTITPAAHHRLNQTDEGHEQTPAHKSPPES</sequence>
<protein>
    <submittedName>
        <fullName evidence="2">Uncharacterized protein</fullName>
    </submittedName>
</protein>
<keyword evidence="3" id="KW-1185">Reference proteome</keyword>
<feature type="compositionally biased region" description="Polar residues" evidence="1">
    <location>
        <begin position="12"/>
        <end position="22"/>
    </location>
</feature>
<feature type="region of interest" description="Disordered" evidence="1">
    <location>
        <begin position="1"/>
        <end position="50"/>
    </location>
</feature>
<name>A0ABD0KAA4_9CAEN</name>
<feature type="non-terminal residue" evidence="2">
    <location>
        <position position="1"/>
    </location>
</feature>
<comment type="caution">
    <text evidence="2">The sequence shown here is derived from an EMBL/GenBank/DDBJ whole genome shotgun (WGS) entry which is preliminary data.</text>
</comment>
<organism evidence="2 3">
    <name type="scientific">Batillaria attramentaria</name>
    <dbReference type="NCBI Taxonomy" id="370345"/>
    <lineage>
        <taxon>Eukaryota</taxon>
        <taxon>Metazoa</taxon>
        <taxon>Spiralia</taxon>
        <taxon>Lophotrochozoa</taxon>
        <taxon>Mollusca</taxon>
        <taxon>Gastropoda</taxon>
        <taxon>Caenogastropoda</taxon>
        <taxon>Sorbeoconcha</taxon>
        <taxon>Cerithioidea</taxon>
        <taxon>Batillariidae</taxon>
        <taxon>Batillaria</taxon>
    </lineage>
</organism>
<dbReference type="AlphaFoldDB" id="A0ABD0KAA4"/>
<dbReference type="Proteomes" id="UP001519460">
    <property type="component" value="Unassembled WGS sequence"/>
</dbReference>
<evidence type="ECO:0000313" key="2">
    <source>
        <dbReference type="EMBL" id="KAK7483876.1"/>
    </source>
</evidence>
<proteinExistence type="predicted"/>
<reference evidence="2 3" key="1">
    <citation type="journal article" date="2023" name="Sci. Data">
        <title>Genome assembly of the Korean intertidal mud-creeper Batillaria attramentaria.</title>
        <authorList>
            <person name="Patra A.K."/>
            <person name="Ho P.T."/>
            <person name="Jun S."/>
            <person name="Lee S.J."/>
            <person name="Kim Y."/>
            <person name="Won Y.J."/>
        </authorList>
    </citation>
    <scope>NUCLEOTIDE SEQUENCE [LARGE SCALE GENOMIC DNA]</scope>
    <source>
        <strain evidence="2">Wonlab-2016</strain>
    </source>
</reference>
<gene>
    <name evidence="2" type="ORF">BaRGS_00024893</name>
</gene>
<accession>A0ABD0KAA4</accession>
<evidence type="ECO:0000313" key="3">
    <source>
        <dbReference type="Proteomes" id="UP001519460"/>
    </source>
</evidence>